<dbReference type="EMBL" id="BPLQ01007368">
    <property type="protein sequence ID" value="GIY29706.1"/>
    <property type="molecule type" value="Genomic_DNA"/>
</dbReference>
<comment type="caution">
    <text evidence="1">The sequence shown here is derived from an EMBL/GenBank/DDBJ whole genome shotgun (WGS) entry which is preliminary data.</text>
</comment>
<organism evidence="1 2">
    <name type="scientific">Caerostris darwini</name>
    <dbReference type="NCBI Taxonomy" id="1538125"/>
    <lineage>
        <taxon>Eukaryota</taxon>
        <taxon>Metazoa</taxon>
        <taxon>Ecdysozoa</taxon>
        <taxon>Arthropoda</taxon>
        <taxon>Chelicerata</taxon>
        <taxon>Arachnida</taxon>
        <taxon>Araneae</taxon>
        <taxon>Araneomorphae</taxon>
        <taxon>Entelegynae</taxon>
        <taxon>Araneoidea</taxon>
        <taxon>Araneidae</taxon>
        <taxon>Caerostris</taxon>
    </lineage>
</organism>
<dbReference type="Proteomes" id="UP001054837">
    <property type="component" value="Unassembled WGS sequence"/>
</dbReference>
<evidence type="ECO:0000313" key="1">
    <source>
        <dbReference type="EMBL" id="GIY29706.1"/>
    </source>
</evidence>
<name>A0AAV4S997_9ARAC</name>
<proteinExistence type="predicted"/>
<dbReference type="AlphaFoldDB" id="A0AAV4S997"/>
<reference evidence="1 2" key="1">
    <citation type="submission" date="2021-06" db="EMBL/GenBank/DDBJ databases">
        <title>Caerostris darwini draft genome.</title>
        <authorList>
            <person name="Kono N."/>
            <person name="Arakawa K."/>
        </authorList>
    </citation>
    <scope>NUCLEOTIDE SEQUENCE [LARGE SCALE GENOMIC DNA]</scope>
</reference>
<accession>A0AAV4S997</accession>
<evidence type="ECO:0000313" key="2">
    <source>
        <dbReference type="Proteomes" id="UP001054837"/>
    </source>
</evidence>
<sequence>MLLSDTLYSIISLPRKSDNLICKTLSGGTVMSPTSYTVTERRFLHLEMEATGARSLETLSVIHTEPSGRRRSKNSWISFILLYWVSSESAVSFCTSQK</sequence>
<gene>
    <name evidence="1" type="ORF">CDAR_421301</name>
</gene>
<protein>
    <submittedName>
        <fullName evidence="1">Uncharacterized protein</fullName>
    </submittedName>
</protein>
<keyword evidence="2" id="KW-1185">Reference proteome</keyword>